<dbReference type="InterPro" id="IPR035069">
    <property type="entry name" value="TTHA1013/TTHA0281-like"/>
</dbReference>
<proteinExistence type="predicted"/>
<protein>
    <submittedName>
        <fullName evidence="1">HicB family protein</fullName>
    </submittedName>
</protein>
<dbReference type="AlphaFoldDB" id="A0AAW8TS44"/>
<reference evidence="1" key="1">
    <citation type="submission" date="2023-03" db="EMBL/GenBank/DDBJ databases">
        <authorList>
            <person name="Shen W."/>
            <person name="Cai J."/>
        </authorList>
    </citation>
    <scope>NUCLEOTIDE SEQUENCE</scope>
    <source>
        <strain evidence="1">B245-2</strain>
    </source>
</reference>
<sequence length="133" mass="14979">MIFYGKSPIIVYPAIFSPENNTYNVTFPDVAEAITFGEDIPEDVIIAQSALGLALYERTQIPPASSPKDIHLKSDEDFVVMISLDLNEYRRKNHAKIVRKNASIPEWLNILAEKENINFSQTLTDALKQKLGV</sequence>
<comment type="caution">
    <text evidence="1">The sequence shown here is derived from an EMBL/GenBank/DDBJ whole genome shotgun (WGS) entry which is preliminary data.</text>
</comment>
<dbReference type="SUPFAM" id="SSF143100">
    <property type="entry name" value="TTHA1013/TTHA0281-like"/>
    <property type="match status" value="1"/>
</dbReference>
<dbReference type="Gene3D" id="3.30.160.250">
    <property type="match status" value="1"/>
</dbReference>
<evidence type="ECO:0000313" key="1">
    <source>
        <dbReference type="EMBL" id="MDT2796927.1"/>
    </source>
</evidence>
<evidence type="ECO:0000313" key="2">
    <source>
        <dbReference type="Proteomes" id="UP001255696"/>
    </source>
</evidence>
<dbReference type="Proteomes" id="UP001255696">
    <property type="component" value="Unassembled WGS sequence"/>
</dbReference>
<dbReference type="RefSeq" id="WP_311897707.1">
    <property type="nucleotide sequence ID" value="NZ_AP035890.1"/>
</dbReference>
<dbReference type="EMBL" id="JARQBI010000013">
    <property type="protein sequence ID" value="MDT2796927.1"/>
    <property type="molecule type" value="Genomic_DNA"/>
</dbReference>
<name>A0AAW8TS44_9ENTE</name>
<accession>A0AAW8TS44</accession>
<gene>
    <name evidence="1" type="ORF">P7H47_06680</name>
</gene>
<organism evidence="1 2">
    <name type="scientific">Enterococcus cecorum</name>
    <dbReference type="NCBI Taxonomy" id="44008"/>
    <lineage>
        <taxon>Bacteria</taxon>
        <taxon>Bacillati</taxon>
        <taxon>Bacillota</taxon>
        <taxon>Bacilli</taxon>
        <taxon>Lactobacillales</taxon>
        <taxon>Enterococcaceae</taxon>
        <taxon>Enterococcus</taxon>
    </lineage>
</organism>